<comment type="caution">
    <text evidence="1">The sequence shown here is derived from an EMBL/GenBank/DDBJ whole genome shotgun (WGS) entry which is preliminary data.</text>
</comment>
<organism evidence="1 2">
    <name type="scientific">Caerostris extrusa</name>
    <name type="common">Bark spider</name>
    <name type="synonym">Caerostris bankana</name>
    <dbReference type="NCBI Taxonomy" id="172846"/>
    <lineage>
        <taxon>Eukaryota</taxon>
        <taxon>Metazoa</taxon>
        <taxon>Ecdysozoa</taxon>
        <taxon>Arthropoda</taxon>
        <taxon>Chelicerata</taxon>
        <taxon>Arachnida</taxon>
        <taxon>Araneae</taxon>
        <taxon>Araneomorphae</taxon>
        <taxon>Entelegynae</taxon>
        <taxon>Araneoidea</taxon>
        <taxon>Araneidae</taxon>
        <taxon>Caerostris</taxon>
    </lineage>
</organism>
<reference evidence="1 2" key="1">
    <citation type="submission" date="2021-06" db="EMBL/GenBank/DDBJ databases">
        <title>Caerostris extrusa draft genome.</title>
        <authorList>
            <person name="Kono N."/>
            <person name="Arakawa K."/>
        </authorList>
    </citation>
    <scope>NUCLEOTIDE SEQUENCE [LARGE SCALE GENOMIC DNA]</scope>
</reference>
<accession>A0AAV4XUR3</accession>
<proteinExistence type="predicted"/>
<protein>
    <submittedName>
        <fullName evidence="1">Uncharacterized protein</fullName>
    </submittedName>
</protein>
<dbReference type="Proteomes" id="UP001054945">
    <property type="component" value="Unassembled WGS sequence"/>
</dbReference>
<gene>
    <name evidence="1" type="ORF">CEXT_223551</name>
</gene>
<evidence type="ECO:0000313" key="1">
    <source>
        <dbReference type="EMBL" id="GIY98477.1"/>
    </source>
</evidence>
<keyword evidence="2" id="KW-1185">Reference proteome</keyword>
<evidence type="ECO:0000313" key="2">
    <source>
        <dbReference type="Proteomes" id="UP001054945"/>
    </source>
</evidence>
<name>A0AAV4XUR3_CAEEX</name>
<dbReference type="EMBL" id="BPLR01000930">
    <property type="protein sequence ID" value="GIY98477.1"/>
    <property type="molecule type" value="Genomic_DNA"/>
</dbReference>
<sequence>MLPRCGAGPYGTRGLFSGHTDPLQKPAVLCGLLPLAADHREKESDTADIRHVLEWTRNPNPSKMASLKLFDSSLCPWSIL</sequence>
<dbReference type="AlphaFoldDB" id="A0AAV4XUR3"/>